<comment type="caution">
    <text evidence="1">The sequence shown here is derived from an EMBL/GenBank/DDBJ whole genome shotgun (WGS) entry which is preliminary data.</text>
</comment>
<accession>A0ABX2MIP0</accession>
<organism evidence="1 2">
    <name type="scientific">Paenibacillus taichungensis</name>
    <dbReference type="NCBI Taxonomy" id="484184"/>
    <lineage>
        <taxon>Bacteria</taxon>
        <taxon>Bacillati</taxon>
        <taxon>Bacillota</taxon>
        <taxon>Bacilli</taxon>
        <taxon>Bacillales</taxon>
        <taxon>Paenibacillaceae</taxon>
        <taxon>Paenibacillus</taxon>
    </lineage>
</organism>
<evidence type="ECO:0000313" key="2">
    <source>
        <dbReference type="Proteomes" id="UP000577724"/>
    </source>
</evidence>
<evidence type="ECO:0000313" key="1">
    <source>
        <dbReference type="EMBL" id="NUU52992.1"/>
    </source>
</evidence>
<dbReference type="Proteomes" id="UP000577724">
    <property type="component" value="Unassembled WGS sequence"/>
</dbReference>
<dbReference type="InterPro" id="IPR035983">
    <property type="entry name" value="Hect_E3_ubiquitin_ligase"/>
</dbReference>
<dbReference type="EMBL" id="JABMCC010000089">
    <property type="protein sequence ID" value="NUU52992.1"/>
    <property type="molecule type" value="Genomic_DNA"/>
</dbReference>
<dbReference type="GeneID" id="97129585"/>
<sequence>MDKEMLFSLIPREVIKEDEIVKTIEEQRRLIKAARSFVSKLSVNRFLYKKLANFDIEEMLSLFSDLTHADFVIQENELYLSEIDIDSFAVILEEEFNLESMYELDNIYIENLLNGTDITKNEINLIDETRLFQDILLKFTFYRSGMSMLDTPNLSLMLTAKKALLSFYLAEKNVEYLLNAEKTIYNTSILM</sequence>
<name>A0ABX2MIP0_9BACL</name>
<dbReference type="RefSeq" id="WP_175380802.1">
    <property type="nucleotide sequence ID" value="NZ_CBCRYD010000020.1"/>
</dbReference>
<keyword evidence="2" id="KW-1185">Reference proteome</keyword>
<gene>
    <name evidence="1" type="ORF">HP548_02635</name>
</gene>
<dbReference type="SUPFAM" id="SSF56204">
    <property type="entry name" value="Hect, E3 ligase catalytic domain"/>
    <property type="match status" value="1"/>
</dbReference>
<protein>
    <submittedName>
        <fullName evidence="1">Uncharacterized protein</fullName>
    </submittedName>
</protein>
<proteinExistence type="predicted"/>
<reference evidence="1 2" key="1">
    <citation type="submission" date="2020-05" db="EMBL/GenBank/DDBJ databases">
        <title>Genome Sequencing of Type Strains.</title>
        <authorList>
            <person name="Lemaire J.F."/>
            <person name="Inderbitzin P."/>
            <person name="Gregorio O.A."/>
            <person name="Collins S.B."/>
            <person name="Wespe N."/>
            <person name="Knight-Connoni V."/>
        </authorList>
    </citation>
    <scope>NUCLEOTIDE SEQUENCE [LARGE SCALE GENOMIC DNA]</scope>
    <source>
        <strain evidence="1 2">DSM 19942</strain>
    </source>
</reference>